<evidence type="ECO:0000313" key="4">
    <source>
        <dbReference type="EMBL" id="TWU00940.1"/>
    </source>
</evidence>
<name>A0A5C6AMQ2_9BACT</name>
<proteinExistence type="predicted"/>
<feature type="signal peptide" evidence="1">
    <location>
        <begin position="1"/>
        <end position="25"/>
    </location>
</feature>
<dbReference type="OrthoDB" id="289126at2"/>
<feature type="domain" description="DUF1553" evidence="3">
    <location>
        <begin position="462"/>
        <end position="687"/>
    </location>
</feature>
<evidence type="ECO:0000256" key="1">
    <source>
        <dbReference type="SAM" id="SignalP"/>
    </source>
</evidence>
<evidence type="ECO:0000313" key="5">
    <source>
        <dbReference type="Proteomes" id="UP000320176"/>
    </source>
</evidence>
<evidence type="ECO:0000259" key="2">
    <source>
        <dbReference type="Pfam" id="PF07583"/>
    </source>
</evidence>
<dbReference type="RefSeq" id="WP_146521471.1">
    <property type="nucleotide sequence ID" value="NZ_CP151726.1"/>
</dbReference>
<dbReference type="Pfam" id="PF07587">
    <property type="entry name" value="PSD1"/>
    <property type="match status" value="1"/>
</dbReference>
<dbReference type="PANTHER" id="PTHR35889">
    <property type="entry name" value="CYCLOINULO-OLIGOSACCHARIDE FRUCTANOTRANSFERASE-RELATED"/>
    <property type="match status" value="1"/>
</dbReference>
<dbReference type="InterPro" id="IPR022655">
    <property type="entry name" value="DUF1553"/>
</dbReference>
<evidence type="ECO:0000259" key="3">
    <source>
        <dbReference type="Pfam" id="PF07587"/>
    </source>
</evidence>
<sequence precursor="true">MMCRQLRLVAILVAVISLLSRPCRAIDFTNDVIPLLTKHGCNGGACHGAAIGRGGFKLSLYGGNPESDYTAIAQQLGGRRINLAQPDASLIVLKPSEQLQHGGEQLFASDSESAQLLTRWIASGAPLESKSKLHRVEISPGYQVIPDVGDSVNLQAVAHYDDGMSRDVTRWTVFHAEDAAAVELTYSDSDNVQIATVLRRGRHIVIARYLTQVLPIELIVPLSGRVDVTKTSVNAEPRRNFIDDEISRTLATLGLPLSPDCDDATFLRRASLDLTGRLPSAIQVQAFASDSSPEKRSEWIESFLSSKEFDQYWTFQLSTWLRLRAQRGDVLASQTYRDWIAEQVSRDVSYRQIARDLILASGDSQEQGPPNFYRTVAGPREQAEYVSELFMGSRLRCANCHNHPLDRWTQDDYHGLAAIFAKLETERFIKPKPSGRVIHPGTMEDAIPKIPGGEFLDFTGDNRQQLADWITDADNPYFAKAVVNRLWKHMMGRGLVEPVDDFRATNPATHPELLSRLAADFVANGYRLRHTIGLIARSRAYARDSRATSLNKDDDRYLSHAIRRRLSAEVMADAISDVLGVADVFGEQPPGTRAVNLMDPQTPSTTLDILGRCGRNESCDGEVGTSASLSQTLHLMNGELLNQRIGAEDGRLQQLLKLEKEPIEIIRVFYTVALSRSPTADEVKHWQKQIDATSSDSQRHDLLEDFVWSLLTCDEFVTNH</sequence>
<comment type="caution">
    <text evidence="4">The sequence shown here is derived from an EMBL/GenBank/DDBJ whole genome shotgun (WGS) entry which is preliminary data.</text>
</comment>
<dbReference type="EMBL" id="SJPN01000005">
    <property type="protein sequence ID" value="TWU00940.1"/>
    <property type="molecule type" value="Genomic_DNA"/>
</dbReference>
<reference evidence="4 5" key="1">
    <citation type="submission" date="2019-02" db="EMBL/GenBank/DDBJ databases">
        <title>Deep-cultivation of Planctomycetes and their phenomic and genomic characterization uncovers novel biology.</title>
        <authorList>
            <person name="Wiegand S."/>
            <person name="Jogler M."/>
            <person name="Boedeker C."/>
            <person name="Pinto D."/>
            <person name="Vollmers J."/>
            <person name="Rivas-Marin E."/>
            <person name="Kohn T."/>
            <person name="Peeters S.H."/>
            <person name="Heuer A."/>
            <person name="Rast P."/>
            <person name="Oberbeckmann S."/>
            <person name="Bunk B."/>
            <person name="Jeske O."/>
            <person name="Meyerdierks A."/>
            <person name="Storesund J.E."/>
            <person name="Kallscheuer N."/>
            <person name="Luecker S."/>
            <person name="Lage O.M."/>
            <person name="Pohl T."/>
            <person name="Merkel B.J."/>
            <person name="Hornburger P."/>
            <person name="Mueller R.-W."/>
            <person name="Bruemmer F."/>
            <person name="Labrenz M."/>
            <person name="Spormann A.M."/>
            <person name="Op Den Camp H."/>
            <person name="Overmann J."/>
            <person name="Amann R."/>
            <person name="Jetten M.S.M."/>
            <person name="Mascher T."/>
            <person name="Medema M.H."/>
            <person name="Devos D.P."/>
            <person name="Kaster A.-K."/>
            <person name="Ovreas L."/>
            <person name="Rohde M."/>
            <person name="Galperin M.Y."/>
            <person name="Jogler C."/>
        </authorList>
    </citation>
    <scope>NUCLEOTIDE SEQUENCE [LARGE SCALE GENOMIC DNA]</scope>
    <source>
        <strain evidence="4 5">Pla52n</strain>
    </source>
</reference>
<feature type="chain" id="PRO_5022845655" description="Planctomycete cytochrome C" evidence="1">
    <location>
        <begin position="26"/>
        <end position="720"/>
    </location>
</feature>
<keyword evidence="5" id="KW-1185">Reference proteome</keyword>
<feature type="domain" description="DUF1549" evidence="2">
    <location>
        <begin position="242"/>
        <end position="424"/>
    </location>
</feature>
<gene>
    <name evidence="4" type="ORF">Pla52n_43100</name>
</gene>
<dbReference type="PANTHER" id="PTHR35889:SF3">
    <property type="entry name" value="F-BOX DOMAIN-CONTAINING PROTEIN"/>
    <property type="match status" value="1"/>
</dbReference>
<evidence type="ECO:0008006" key="6">
    <source>
        <dbReference type="Google" id="ProtNLM"/>
    </source>
</evidence>
<dbReference type="Proteomes" id="UP000320176">
    <property type="component" value="Unassembled WGS sequence"/>
</dbReference>
<protein>
    <recommendedName>
        <fullName evidence="6">Planctomycete cytochrome C</fullName>
    </recommendedName>
</protein>
<accession>A0A5C6AMQ2</accession>
<keyword evidence="1" id="KW-0732">Signal</keyword>
<dbReference type="InterPro" id="IPR011444">
    <property type="entry name" value="DUF1549"/>
</dbReference>
<dbReference type="Pfam" id="PF07583">
    <property type="entry name" value="PSCyt2"/>
    <property type="match status" value="1"/>
</dbReference>
<dbReference type="AlphaFoldDB" id="A0A5C6AMQ2"/>
<organism evidence="4 5">
    <name type="scientific">Stieleria varia</name>
    <dbReference type="NCBI Taxonomy" id="2528005"/>
    <lineage>
        <taxon>Bacteria</taxon>
        <taxon>Pseudomonadati</taxon>
        <taxon>Planctomycetota</taxon>
        <taxon>Planctomycetia</taxon>
        <taxon>Pirellulales</taxon>
        <taxon>Pirellulaceae</taxon>
        <taxon>Stieleria</taxon>
    </lineage>
</organism>